<dbReference type="InterPro" id="IPR016161">
    <property type="entry name" value="Ald_DH/histidinol_DH"/>
</dbReference>
<dbReference type="GeneID" id="70192459"/>
<name>A0A9P8XUY6_9PEZI</name>
<dbReference type="Gene3D" id="3.40.605.10">
    <property type="entry name" value="Aldehyde Dehydrogenase, Chain A, domain 1"/>
    <property type="match status" value="1"/>
</dbReference>
<dbReference type="Proteomes" id="UP000756346">
    <property type="component" value="Unassembled WGS sequence"/>
</dbReference>
<feature type="region of interest" description="Disordered" evidence="1">
    <location>
        <begin position="263"/>
        <end position="294"/>
    </location>
</feature>
<dbReference type="RefSeq" id="XP_046006048.1">
    <property type="nucleotide sequence ID" value="XM_046162913.1"/>
</dbReference>
<gene>
    <name evidence="4" type="ORF">B0I36DRAFT_46087</name>
</gene>
<accession>A0A9P8XUY6</accession>
<organism evidence="4 5">
    <name type="scientific">Microdochium trichocladiopsis</name>
    <dbReference type="NCBI Taxonomy" id="1682393"/>
    <lineage>
        <taxon>Eukaryota</taxon>
        <taxon>Fungi</taxon>
        <taxon>Dikarya</taxon>
        <taxon>Ascomycota</taxon>
        <taxon>Pezizomycotina</taxon>
        <taxon>Sordariomycetes</taxon>
        <taxon>Xylariomycetidae</taxon>
        <taxon>Xylariales</taxon>
        <taxon>Microdochiaceae</taxon>
        <taxon>Microdochium</taxon>
    </lineage>
</organism>
<keyword evidence="2" id="KW-1133">Transmembrane helix</keyword>
<dbReference type="AlphaFoldDB" id="A0A9P8XUY6"/>
<keyword evidence="2" id="KW-0812">Transmembrane</keyword>
<evidence type="ECO:0000256" key="1">
    <source>
        <dbReference type="SAM" id="MobiDB-lite"/>
    </source>
</evidence>
<feature type="transmembrane region" description="Helical" evidence="2">
    <location>
        <begin position="461"/>
        <end position="484"/>
    </location>
</feature>
<dbReference type="PANTHER" id="PTHR43111">
    <property type="entry name" value="ALDEHYDE DEHYDROGENASE B-RELATED"/>
    <property type="match status" value="1"/>
</dbReference>
<comment type="caution">
    <text evidence="4">The sequence shown here is derived from an EMBL/GenBank/DDBJ whole genome shotgun (WGS) entry which is preliminary data.</text>
</comment>
<dbReference type="PANTHER" id="PTHR43111:SF1">
    <property type="entry name" value="ALDEHYDE DEHYDROGENASE B-RELATED"/>
    <property type="match status" value="1"/>
</dbReference>
<protein>
    <submittedName>
        <fullName evidence="4">Aldehyde/histidinol dehydrogenase</fullName>
    </submittedName>
</protein>
<keyword evidence="2" id="KW-0472">Membrane</keyword>
<dbReference type="OrthoDB" id="5596991at2759"/>
<evidence type="ECO:0000256" key="2">
    <source>
        <dbReference type="SAM" id="Phobius"/>
    </source>
</evidence>
<dbReference type="Gene3D" id="3.40.309.10">
    <property type="entry name" value="Aldehyde Dehydrogenase, Chain A, domain 2"/>
    <property type="match status" value="1"/>
</dbReference>
<dbReference type="InterPro" id="IPR015590">
    <property type="entry name" value="Aldehyde_DH_dom"/>
</dbReference>
<evidence type="ECO:0000313" key="5">
    <source>
        <dbReference type="Proteomes" id="UP000756346"/>
    </source>
</evidence>
<feature type="domain" description="Aldehyde dehydrogenase" evidence="3">
    <location>
        <begin position="19"/>
        <end position="377"/>
    </location>
</feature>
<sequence length="492" mass="52544">MPSAQLKQIRSAAVDGRLANPIYRQTQLKSLHDALSKNTARIEAAIRNDNPDYRPVDVRLETRLALRLLGEIATAVNPDQALKDEYSIARGQDFASGRQPFGVVVIEEPAPHAFLYSLTSALAPAIAEGNVVVVQMKGNSLLETPKLVFELIAAALDKDVFAVVHDAVSSEDIGHRNLRVVQNSPASDSTGQTILSDPSAHTVAIVERDADIQAAADALIAARFSLGGRSPYAPDLVLVNEWVKRDLIIALSARSARYLTDSITGPVGSSSSNGKQKTQKPKKSSTASKAVEEGSATIISSNPEATIVEVSGRDSVLLKSKISEPCLVLHSVKSIDDAIDTAPRHGTLAATYIFAKPDPAKYIGQFVDSSIVFVNQIPPQLLFGPIAPSNSPYNLALSSPYTTTLFSVPKPQHMVPTPLSETIAAIMSNPHSTAVVLDPKALPPVKRLKNRLAPGFFEQGIVTGGLLLLSVVLSCTGWVGYLAFRAAKGRLF</sequence>
<dbReference type="InterPro" id="IPR016162">
    <property type="entry name" value="Ald_DH_N"/>
</dbReference>
<keyword evidence="5" id="KW-1185">Reference proteome</keyword>
<dbReference type="Pfam" id="PF00171">
    <property type="entry name" value="Aldedh"/>
    <property type="match status" value="1"/>
</dbReference>
<dbReference type="EMBL" id="JAGTJQ010000012">
    <property type="protein sequence ID" value="KAH7016424.1"/>
    <property type="molecule type" value="Genomic_DNA"/>
</dbReference>
<evidence type="ECO:0000259" key="3">
    <source>
        <dbReference type="Pfam" id="PF00171"/>
    </source>
</evidence>
<feature type="compositionally biased region" description="Polar residues" evidence="1">
    <location>
        <begin position="263"/>
        <end position="274"/>
    </location>
</feature>
<reference evidence="4" key="1">
    <citation type="journal article" date="2021" name="Nat. Commun.">
        <title>Genetic determinants of endophytism in the Arabidopsis root mycobiome.</title>
        <authorList>
            <person name="Mesny F."/>
            <person name="Miyauchi S."/>
            <person name="Thiergart T."/>
            <person name="Pickel B."/>
            <person name="Atanasova L."/>
            <person name="Karlsson M."/>
            <person name="Huettel B."/>
            <person name="Barry K.W."/>
            <person name="Haridas S."/>
            <person name="Chen C."/>
            <person name="Bauer D."/>
            <person name="Andreopoulos W."/>
            <person name="Pangilinan J."/>
            <person name="LaButti K."/>
            <person name="Riley R."/>
            <person name="Lipzen A."/>
            <person name="Clum A."/>
            <person name="Drula E."/>
            <person name="Henrissat B."/>
            <person name="Kohler A."/>
            <person name="Grigoriev I.V."/>
            <person name="Martin F.M."/>
            <person name="Hacquard S."/>
        </authorList>
    </citation>
    <scope>NUCLEOTIDE SEQUENCE</scope>
    <source>
        <strain evidence="4">MPI-CAGE-CH-0230</strain>
    </source>
</reference>
<dbReference type="InterPro" id="IPR016163">
    <property type="entry name" value="Ald_DH_C"/>
</dbReference>
<dbReference type="SUPFAM" id="SSF53720">
    <property type="entry name" value="ALDH-like"/>
    <property type="match status" value="1"/>
</dbReference>
<proteinExistence type="predicted"/>
<dbReference type="GO" id="GO:0016620">
    <property type="term" value="F:oxidoreductase activity, acting on the aldehyde or oxo group of donors, NAD or NADP as acceptor"/>
    <property type="evidence" value="ECO:0007669"/>
    <property type="project" value="InterPro"/>
</dbReference>
<evidence type="ECO:0000313" key="4">
    <source>
        <dbReference type="EMBL" id="KAH7016424.1"/>
    </source>
</evidence>